<comment type="caution">
    <text evidence="6">Lacks conserved residue(s) required for the propagation of feature annotation.</text>
</comment>
<feature type="transmembrane region" description="Helical" evidence="6">
    <location>
        <begin position="144"/>
        <end position="165"/>
    </location>
</feature>
<dbReference type="PANTHER" id="PTHR11660:SF57">
    <property type="entry name" value="SOLUTE CARRIER FAMILY 40 MEMBER"/>
    <property type="match status" value="1"/>
</dbReference>
<keyword evidence="5 6" id="KW-0472">Membrane</keyword>
<comment type="subcellular location">
    <subcellularLocation>
        <location evidence="1 6">Membrane</location>
        <topology evidence="1 6">Multi-pass membrane protein</topology>
    </subcellularLocation>
</comment>
<comment type="caution">
    <text evidence="8">The sequence shown here is derived from an EMBL/GenBank/DDBJ whole genome shotgun (WGS) entry which is preliminary data.</text>
</comment>
<dbReference type="PANTHER" id="PTHR11660">
    <property type="entry name" value="SOLUTE CARRIER FAMILY 40 MEMBER"/>
    <property type="match status" value="1"/>
</dbReference>
<keyword evidence="4 6" id="KW-1133">Transmembrane helix</keyword>
<reference evidence="8 9" key="1">
    <citation type="submission" date="2018-05" db="EMBL/GenBank/DDBJ databases">
        <title>Whole genome sequencing for identification of molecular markers to develop diagnostic detection tools for the regulated plant pathogen Lachnellula willkommii.</title>
        <authorList>
            <person name="Giroux E."/>
            <person name="Bilodeau G."/>
        </authorList>
    </citation>
    <scope>NUCLEOTIDE SEQUENCE [LARGE SCALE GENOMIC DNA]</scope>
    <source>
        <strain evidence="8 9">CBS 625.97</strain>
    </source>
</reference>
<dbReference type="AlphaFoldDB" id="A0A7D8UU74"/>
<comment type="similarity">
    <text evidence="6">Belongs to the ferroportin (FP) (TC 2.A.100) family. SLC40A subfamily.</text>
</comment>
<evidence type="ECO:0000256" key="5">
    <source>
        <dbReference type="ARBA" id="ARBA00023136"/>
    </source>
</evidence>
<feature type="compositionally biased region" description="Acidic residues" evidence="7">
    <location>
        <begin position="577"/>
        <end position="594"/>
    </location>
</feature>
<organism evidence="8 9">
    <name type="scientific">Lachnellula cervina</name>
    <dbReference type="NCBI Taxonomy" id="1316786"/>
    <lineage>
        <taxon>Eukaryota</taxon>
        <taxon>Fungi</taxon>
        <taxon>Dikarya</taxon>
        <taxon>Ascomycota</taxon>
        <taxon>Pezizomycotina</taxon>
        <taxon>Leotiomycetes</taxon>
        <taxon>Helotiales</taxon>
        <taxon>Lachnaceae</taxon>
        <taxon>Lachnellula</taxon>
    </lineage>
</organism>
<gene>
    <name evidence="8" type="primary">IREG2_0</name>
    <name evidence="8" type="ORF">LCER1_G002378</name>
</gene>
<feature type="transmembrane region" description="Helical" evidence="6">
    <location>
        <begin position="388"/>
        <end position="408"/>
    </location>
</feature>
<sequence>MVSESRRSSLVSSSGSADDFINGGTRHRRDPFTGENNMNDERENSQEEIRGSEVLSECSLGLPVSKASQQAERAKWWKVYLMHFLFMWNLRTYEYASAIASAFPESLTATSVRGLASTISALLCSSAVGSWVDKSPSRLRTLLITIYVNHTAMVAAYLCWLSWPAHPDDSSQVEGTPFTDLAKGMLFGGILFLDIVHDLSAIGYRLCLERDWVPVLVGPITAEMEYSLTQVNSVMMRIELTCKLLAPSLLPFIVNAFDSPTEWVLVIAASTISFLAFGVWCVQIIARGNVQLQLPKQIFTSLNMARNFCAEDTFTFPRLPSRPWPRRIYGFMYRDPATRLKHYFSFPIWPASISIALLQLTVLAYSATLITHLLEIGFSLSAITVARASGSVLGLLGTIITPAAVTYLKKIYYQKLSLIRGRNEEDNKAVDAAVTRTVGFWGLTSQFLCLIPVVILLWSASDRATSSHKADTSPHVLITITLFAFLSLSRVGHFANYLMVQELGQVEIPVSQRSTFAGVEQSFKSLGELSHWLATIVWSRPEDFRWLALGSFLVTGLSACLFGTWVRTKKTGLEGSEGEYDEIPLTDVNDDEHESQDLTRRS</sequence>
<feature type="region of interest" description="Disordered" evidence="7">
    <location>
        <begin position="1"/>
        <end position="50"/>
    </location>
</feature>
<evidence type="ECO:0000313" key="9">
    <source>
        <dbReference type="Proteomes" id="UP000481288"/>
    </source>
</evidence>
<feature type="region of interest" description="Disordered" evidence="7">
    <location>
        <begin position="577"/>
        <end position="602"/>
    </location>
</feature>
<keyword evidence="9" id="KW-1185">Reference proteome</keyword>
<evidence type="ECO:0000256" key="7">
    <source>
        <dbReference type="SAM" id="MobiDB-lite"/>
    </source>
</evidence>
<dbReference type="OrthoDB" id="648861at2759"/>
<evidence type="ECO:0000313" key="8">
    <source>
        <dbReference type="EMBL" id="TVY57668.1"/>
    </source>
</evidence>
<evidence type="ECO:0000256" key="3">
    <source>
        <dbReference type="ARBA" id="ARBA00022692"/>
    </source>
</evidence>
<evidence type="ECO:0000256" key="6">
    <source>
        <dbReference type="RuleBase" id="RU365065"/>
    </source>
</evidence>
<feature type="transmembrane region" description="Helical" evidence="6">
    <location>
        <begin position="438"/>
        <end position="460"/>
    </location>
</feature>
<name>A0A7D8UU74_9HELO</name>
<keyword evidence="3 6" id="KW-0812">Transmembrane</keyword>
<feature type="transmembrane region" description="Helical" evidence="6">
    <location>
        <begin position="472"/>
        <end position="489"/>
    </location>
</feature>
<keyword evidence="2 6" id="KW-0813">Transport</keyword>
<feature type="transmembrane region" description="Helical" evidence="6">
    <location>
        <begin position="546"/>
        <end position="566"/>
    </location>
</feature>
<dbReference type="Pfam" id="PF06963">
    <property type="entry name" value="FPN1"/>
    <property type="match status" value="2"/>
</dbReference>
<dbReference type="GO" id="GO:0005381">
    <property type="term" value="F:iron ion transmembrane transporter activity"/>
    <property type="evidence" value="ECO:0007669"/>
    <property type="project" value="UniProtKB-UniRule"/>
</dbReference>
<feature type="transmembrane region" description="Helical" evidence="6">
    <location>
        <begin position="348"/>
        <end position="368"/>
    </location>
</feature>
<evidence type="ECO:0000256" key="1">
    <source>
        <dbReference type="ARBA" id="ARBA00004141"/>
    </source>
</evidence>
<dbReference type="Proteomes" id="UP000481288">
    <property type="component" value="Unassembled WGS sequence"/>
</dbReference>
<feature type="compositionally biased region" description="Basic and acidic residues" evidence="7">
    <location>
        <begin position="39"/>
        <end position="50"/>
    </location>
</feature>
<evidence type="ECO:0000256" key="2">
    <source>
        <dbReference type="ARBA" id="ARBA00022448"/>
    </source>
</evidence>
<dbReference type="EMBL" id="QGMG01000080">
    <property type="protein sequence ID" value="TVY57668.1"/>
    <property type="molecule type" value="Genomic_DNA"/>
</dbReference>
<keyword evidence="6" id="KW-0406">Ion transport</keyword>
<evidence type="ECO:0000256" key="4">
    <source>
        <dbReference type="ARBA" id="ARBA00022989"/>
    </source>
</evidence>
<proteinExistence type="inferred from homology"/>
<dbReference type="GO" id="GO:0016020">
    <property type="term" value="C:membrane"/>
    <property type="evidence" value="ECO:0007669"/>
    <property type="project" value="UniProtKB-SubCell"/>
</dbReference>
<accession>A0A7D8UU74</accession>
<comment type="function">
    <text evidence="6">May be involved in iron transport and iron homeostasis.</text>
</comment>
<dbReference type="InterPro" id="IPR009716">
    <property type="entry name" value="Ferroportin-1"/>
</dbReference>
<protein>
    <recommendedName>
        <fullName evidence="6">Solute carrier family 40 member</fullName>
    </recommendedName>
</protein>
<feature type="transmembrane region" description="Helical" evidence="6">
    <location>
        <begin position="263"/>
        <end position="286"/>
    </location>
</feature>